<protein>
    <recommendedName>
        <fullName evidence="2">Transmembrane protein 267</fullName>
    </recommendedName>
</protein>
<dbReference type="Proteomes" id="UP001566132">
    <property type="component" value="Unassembled WGS sequence"/>
</dbReference>
<keyword evidence="5 6" id="KW-0472">Membrane</keyword>
<dbReference type="InterPro" id="IPR007404">
    <property type="entry name" value="YdjM-like"/>
</dbReference>
<evidence type="ECO:0000313" key="8">
    <source>
        <dbReference type="Proteomes" id="UP001566132"/>
    </source>
</evidence>
<reference evidence="7 8" key="1">
    <citation type="submission" date="2024-05" db="EMBL/GenBank/DDBJ databases">
        <title>Genetic variation in Jamaican populations of the coffee berry borer (Hypothenemus hampei).</title>
        <authorList>
            <person name="Errbii M."/>
            <person name="Myrie A."/>
        </authorList>
    </citation>
    <scope>NUCLEOTIDE SEQUENCE [LARGE SCALE GENOMIC DNA]</scope>
    <source>
        <strain evidence="7">JA-Hopewell-2020-01-JO</strain>
        <tissue evidence="7">Whole body</tissue>
    </source>
</reference>
<dbReference type="PANTHER" id="PTHR13628">
    <property type="entry name" value="TRANSMEMBRANE PROTEIN 267"/>
    <property type="match status" value="1"/>
</dbReference>
<dbReference type="AlphaFoldDB" id="A0ABD1EYQ9"/>
<evidence type="ECO:0000313" key="7">
    <source>
        <dbReference type="EMBL" id="KAL1506177.1"/>
    </source>
</evidence>
<evidence type="ECO:0000256" key="5">
    <source>
        <dbReference type="ARBA" id="ARBA00023136"/>
    </source>
</evidence>
<keyword evidence="8" id="KW-1185">Reference proteome</keyword>
<dbReference type="InterPro" id="IPR026572">
    <property type="entry name" value="TMEM267"/>
</dbReference>
<comment type="caution">
    <text evidence="7">The sequence shown here is derived from an EMBL/GenBank/DDBJ whole genome shotgun (WGS) entry which is preliminary data.</text>
</comment>
<proteinExistence type="predicted"/>
<name>A0ABD1EYQ9_HYPHA</name>
<accession>A0ABD1EYQ9</accession>
<dbReference type="PANTHER" id="PTHR13628:SF1">
    <property type="entry name" value="TRANSMEMBRANE PROTEIN 267"/>
    <property type="match status" value="1"/>
</dbReference>
<dbReference type="EMBL" id="JBDJPC010000004">
    <property type="protein sequence ID" value="KAL1506177.1"/>
    <property type="molecule type" value="Genomic_DNA"/>
</dbReference>
<feature type="transmembrane region" description="Helical" evidence="6">
    <location>
        <begin position="139"/>
        <end position="163"/>
    </location>
</feature>
<dbReference type="Pfam" id="PF04307">
    <property type="entry name" value="YdjM"/>
    <property type="match status" value="1"/>
</dbReference>
<gene>
    <name evidence="7" type="ORF">ABEB36_005585</name>
</gene>
<sequence length="178" mass="20080">MNLLRLLHNAIIDNVTHALIGGISWTIVCLNGDKGFKKANELLEIICCTILSSIIDLDHFIEARSVLLKNATKLNKRPFLHCSTIPIVLSVVLLLWSYLASYQFLKRFALLVLTAFATHHIRDATRRGLWLWPFGSTPAIPYGIYIGLLCVFPHIMVIADGLIKIDKSQSNIYYSFVI</sequence>
<evidence type="ECO:0000256" key="2">
    <source>
        <dbReference type="ARBA" id="ARBA00013977"/>
    </source>
</evidence>
<comment type="subcellular location">
    <subcellularLocation>
        <location evidence="1">Membrane</location>
        <topology evidence="1">Multi-pass membrane protein</topology>
    </subcellularLocation>
</comment>
<keyword evidence="3 6" id="KW-0812">Transmembrane</keyword>
<feature type="transmembrane region" description="Helical" evidence="6">
    <location>
        <begin position="79"/>
        <end position="99"/>
    </location>
</feature>
<evidence type="ECO:0000256" key="4">
    <source>
        <dbReference type="ARBA" id="ARBA00022989"/>
    </source>
</evidence>
<dbReference type="GO" id="GO:0016020">
    <property type="term" value="C:membrane"/>
    <property type="evidence" value="ECO:0007669"/>
    <property type="project" value="UniProtKB-SubCell"/>
</dbReference>
<evidence type="ECO:0000256" key="6">
    <source>
        <dbReference type="SAM" id="Phobius"/>
    </source>
</evidence>
<keyword evidence="4 6" id="KW-1133">Transmembrane helix</keyword>
<evidence type="ECO:0000256" key="1">
    <source>
        <dbReference type="ARBA" id="ARBA00004141"/>
    </source>
</evidence>
<organism evidence="7 8">
    <name type="scientific">Hypothenemus hampei</name>
    <name type="common">Coffee berry borer</name>
    <dbReference type="NCBI Taxonomy" id="57062"/>
    <lineage>
        <taxon>Eukaryota</taxon>
        <taxon>Metazoa</taxon>
        <taxon>Ecdysozoa</taxon>
        <taxon>Arthropoda</taxon>
        <taxon>Hexapoda</taxon>
        <taxon>Insecta</taxon>
        <taxon>Pterygota</taxon>
        <taxon>Neoptera</taxon>
        <taxon>Endopterygota</taxon>
        <taxon>Coleoptera</taxon>
        <taxon>Polyphaga</taxon>
        <taxon>Cucujiformia</taxon>
        <taxon>Curculionidae</taxon>
        <taxon>Scolytinae</taxon>
        <taxon>Hypothenemus</taxon>
    </lineage>
</organism>
<evidence type="ECO:0000256" key="3">
    <source>
        <dbReference type="ARBA" id="ARBA00022692"/>
    </source>
</evidence>